<dbReference type="Proteomes" id="UP000038830">
    <property type="component" value="Unassembled WGS sequence"/>
</dbReference>
<organism evidence="1 2">
    <name type="scientific">Cyberlindnera jadinii (strain ATCC 18201 / CBS 1600 / BCRC 20928 / JCM 3617 / NBRC 0987 / NRRL Y-1542)</name>
    <name type="common">Torula yeast</name>
    <name type="synonym">Candida utilis</name>
    <dbReference type="NCBI Taxonomy" id="983966"/>
    <lineage>
        <taxon>Eukaryota</taxon>
        <taxon>Fungi</taxon>
        <taxon>Dikarya</taxon>
        <taxon>Ascomycota</taxon>
        <taxon>Saccharomycotina</taxon>
        <taxon>Saccharomycetes</taxon>
        <taxon>Phaffomycetales</taxon>
        <taxon>Phaffomycetaceae</taxon>
        <taxon>Cyberlindnera</taxon>
    </lineage>
</organism>
<name>A0A0H5C5P4_CYBJN</name>
<gene>
    <name evidence="1" type="ORF">BN1211_3869</name>
</gene>
<sequence length="93" mass="10681">MWMFRTNISSQPNTSFSTIYTAFVDHLSSLPSVLSLCRDLLGRRTITPLYSICDYFIQTNNAKLVVFRLLITTALIHHHVPFLQARPASHVQF</sequence>
<proteinExistence type="predicted"/>
<dbReference type="EMBL" id="CDQK01000004">
    <property type="protein sequence ID" value="CEP23311.1"/>
    <property type="molecule type" value="Genomic_DNA"/>
</dbReference>
<evidence type="ECO:0000313" key="1">
    <source>
        <dbReference type="EMBL" id="CEP23311.1"/>
    </source>
</evidence>
<accession>A0A0H5C5P4</accession>
<protein>
    <submittedName>
        <fullName evidence="1">Uncharacterized protein</fullName>
    </submittedName>
</protein>
<reference evidence="2" key="1">
    <citation type="journal article" date="2015" name="J. Biotechnol.">
        <title>The structure of the Cyberlindnera jadinii genome and its relation to Candida utilis analyzed by the occurrence of single nucleotide polymorphisms.</title>
        <authorList>
            <person name="Rupp O."/>
            <person name="Brinkrolf K."/>
            <person name="Buerth C."/>
            <person name="Kunigo M."/>
            <person name="Schneider J."/>
            <person name="Jaenicke S."/>
            <person name="Goesmann A."/>
            <person name="Puehler A."/>
            <person name="Jaeger K.-E."/>
            <person name="Ernst J.F."/>
        </authorList>
    </citation>
    <scope>NUCLEOTIDE SEQUENCE [LARGE SCALE GENOMIC DNA]</scope>
    <source>
        <strain evidence="2">ATCC 18201 / CBS 1600 / BCRC 20928 / JCM 3617 / NBRC 0987 / NRRL Y-1542</strain>
    </source>
</reference>
<dbReference type="AlphaFoldDB" id="A0A0H5C5P4"/>
<evidence type="ECO:0000313" key="2">
    <source>
        <dbReference type="Proteomes" id="UP000038830"/>
    </source>
</evidence>